<dbReference type="EMBL" id="JARKHS020033033">
    <property type="protein sequence ID" value="KAK8759448.1"/>
    <property type="molecule type" value="Genomic_DNA"/>
</dbReference>
<evidence type="ECO:0000256" key="2">
    <source>
        <dbReference type="ARBA" id="ARBA00022525"/>
    </source>
</evidence>
<dbReference type="Pfam" id="PF15430">
    <property type="entry name" value="SVWC"/>
    <property type="match status" value="1"/>
</dbReference>
<dbReference type="InterPro" id="IPR029277">
    <property type="entry name" value="SVWC_dom"/>
</dbReference>
<name>A0AAQ4DAF8_AMBAM</name>
<comment type="subcellular location">
    <subcellularLocation>
        <location evidence="1">Secreted</location>
    </subcellularLocation>
</comment>
<keyword evidence="2" id="KW-0964">Secreted</keyword>
<sequence>MLVEAQTLRDNLKRIQAKMAKIFLVMLGVFLCDGVGHFQRNETYCYYNGTNTNVSYGELVYKEKPCEAWYCKNGTLRVTTCIGGKPERGSCWNRYTGKFPRCCHWFRLC</sequence>
<organism evidence="4 5">
    <name type="scientific">Amblyomma americanum</name>
    <name type="common">Lone star tick</name>
    <dbReference type="NCBI Taxonomy" id="6943"/>
    <lineage>
        <taxon>Eukaryota</taxon>
        <taxon>Metazoa</taxon>
        <taxon>Ecdysozoa</taxon>
        <taxon>Arthropoda</taxon>
        <taxon>Chelicerata</taxon>
        <taxon>Arachnida</taxon>
        <taxon>Acari</taxon>
        <taxon>Parasitiformes</taxon>
        <taxon>Ixodida</taxon>
        <taxon>Ixodoidea</taxon>
        <taxon>Ixodidae</taxon>
        <taxon>Amblyomminae</taxon>
        <taxon>Amblyomma</taxon>
    </lineage>
</organism>
<evidence type="ECO:0000313" key="5">
    <source>
        <dbReference type="Proteomes" id="UP001321473"/>
    </source>
</evidence>
<feature type="domain" description="Single" evidence="3">
    <location>
        <begin position="45"/>
        <end position="109"/>
    </location>
</feature>
<keyword evidence="5" id="KW-1185">Reference proteome</keyword>
<proteinExistence type="predicted"/>
<dbReference type="SMART" id="SM01318">
    <property type="entry name" value="SVWC"/>
    <property type="match status" value="1"/>
</dbReference>
<dbReference type="AlphaFoldDB" id="A0AAQ4DAF8"/>
<dbReference type="GO" id="GO:0005576">
    <property type="term" value="C:extracellular region"/>
    <property type="evidence" value="ECO:0007669"/>
    <property type="project" value="UniProtKB-SubCell"/>
</dbReference>
<comment type="caution">
    <text evidence="4">The sequence shown here is derived from an EMBL/GenBank/DDBJ whole genome shotgun (WGS) entry which is preliminary data.</text>
</comment>
<dbReference type="Proteomes" id="UP001321473">
    <property type="component" value="Unassembled WGS sequence"/>
</dbReference>
<evidence type="ECO:0000256" key="1">
    <source>
        <dbReference type="ARBA" id="ARBA00004613"/>
    </source>
</evidence>
<evidence type="ECO:0000259" key="3">
    <source>
        <dbReference type="SMART" id="SM01318"/>
    </source>
</evidence>
<protein>
    <recommendedName>
        <fullName evidence="3">Single domain-containing protein</fullName>
    </recommendedName>
</protein>
<accession>A0AAQ4DAF8</accession>
<reference evidence="4 5" key="1">
    <citation type="journal article" date="2023" name="Arcadia Sci">
        <title>De novo assembly of a long-read Amblyomma americanum tick genome.</title>
        <authorList>
            <person name="Chou S."/>
            <person name="Poskanzer K.E."/>
            <person name="Rollins M."/>
            <person name="Thuy-Boun P.S."/>
        </authorList>
    </citation>
    <scope>NUCLEOTIDE SEQUENCE [LARGE SCALE GENOMIC DNA]</scope>
    <source>
        <strain evidence="4">F_SG_1</strain>
        <tissue evidence="4">Salivary glands</tissue>
    </source>
</reference>
<evidence type="ECO:0000313" key="4">
    <source>
        <dbReference type="EMBL" id="KAK8759448.1"/>
    </source>
</evidence>
<gene>
    <name evidence="4" type="ORF">V5799_002920</name>
</gene>